<name>A0ABT6FR19_9FLAO</name>
<proteinExistence type="predicted"/>
<organism evidence="1 2">
    <name type="scientific">Galbibacter pacificus</name>
    <dbReference type="NCBI Taxonomy" id="2996052"/>
    <lineage>
        <taxon>Bacteria</taxon>
        <taxon>Pseudomonadati</taxon>
        <taxon>Bacteroidota</taxon>
        <taxon>Flavobacteriia</taxon>
        <taxon>Flavobacteriales</taxon>
        <taxon>Flavobacteriaceae</taxon>
        <taxon>Galbibacter</taxon>
    </lineage>
</organism>
<evidence type="ECO:0000313" key="2">
    <source>
        <dbReference type="Proteomes" id="UP001153642"/>
    </source>
</evidence>
<dbReference type="RefSeq" id="WP_277899055.1">
    <property type="nucleotide sequence ID" value="NZ_JAPMUA010000002.1"/>
</dbReference>
<comment type="caution">
    <text evidence="1">The sequence shown here is derived from an EMBL/GenBank/DDBJ whole genome shotgun (WGS) entry which is preliminary data.</text>
</comment>
<reference evidence="1" key="1">
    <citation type="submission" date="2022-11" db="EMBL/GenBank/DDBJ databases">
        <title>High-quality draft genome sequence of Galbibacter sp. strain CMA-7.</title>
        <authorList>
            <person name="Wei L."/>
            <person name="Dong C."/>
            <person name="Shao Z."/>
        </authorList>
    </citation>
    <scope>NUCLEOTIDE SEQUENCE</scope>
    <source>
        <strain evidence="1">CMA-7</strain>
    </source>
</reference>
<protein>
    <submittedName>
        <fullName evidence="1">Uncharacterized protein</fullName>
    </submittedName>
</protein>
<sequence length="54" mass="6343">MKNIVYSYSRKPDVKQVIDLYRNCGLPRPVDDEGRMATIYQNSNLIVTSWHDKN</sequence>
<keyword evidence="2" id="KW-1185">Reference proteome</keyword>
<dbReference type="EMBL" id="JAPMUA010000002">
    <property type="protein sequence ID" value="MDG3585686.1"/>
    <property type="molecule type" value="Genomic_DNA"/>
</dbReference>
<dbReference type="Proteomes" id="UP001153642">
    <property type="component" value="Unassembled WGS sequence"/>
</dbReference>
<gene>
    <name evidence="1" type="ORF">OSR52_07370</name>
</gene>
<accession>A0ABT6FR19</accession>
<evidence type="ECO:0000313" key="1">
    <source>
        <dbReference type="EMBL" id="MDG3585686.1"/>
    </source>
</evidence>